<reference evidence="2 5" key="3">
    <citation type="submission" date="2020-07" db="EMBL/GenBank/DDBJ databases">
        <title>Genomic Encyclopedia of Type Strains, Phase IV (KMG-V): Genome sequencing to study the core and pangenomes of soil and plant-associated prokaryotes.</title>
        <authorList>
            <person name="Whitman W."/>
        </authorList>
    </citation>
    <scope>NUCLEOTIDE SEQUENCE [LARGE SCALE GENOMIC DNA]</scope>
    <source>
        <strain evidence="2 5">C13</strain>
        <strain evidence="3 6">D1</strain>
    </source>
</reference>
<dbReference type="EMBL" id="CP026606">
    <property type="protein sequence ID" value="AVB75527.1"/>
    <property type="molecule type" value="Genomic_DNA"/>
</dbReference>
<evidence type="ECO:0000313" key="3">
    <source>
        <dbReference type="EMBL" id="MBB6496142.1"/>
    </source>
</evidence>
<reference evidence="1" key="2">
    <citation type="submission" date="2018-02" db="EMBL/GenBank/DDBJ databases">
        <title>Complete genome sequence of the Methanococcus maripaludis type strain JJ (DSM 2067), a model for selenoprotein synthesis in Archaea.</title>
        <authorList>
            <person name="Poehlein A."/>
            <person name="Heym D."/>
            <person name="Quitzke V."/>
            <person name="Fersch J."/>
            <person name="Daniel R."/>
            <person name="Rother M."/>
        </authorList>
    </citation>
    <scope>NUCLEOTIDE SEQUENCE [LARGE SCALE GENOMIC DNA]</scope>
    <source>
        <strain evidence="1">DSM 2067</strain>
    </source>
</reference>
<reference evidence="4" key="1">
    <citation type="journal article" date="2018" name="Genome Announc.">
        <title>Complete Genome Sequence of the Methanococcus maripaludis Type Strain JJ (DSM 2067), a Model for Selenoprotein Synthesis in Archaea.</title>
        <authorList>
            <person name="Poehlein A."/>
            <person name="Heym D."/>
            <person name="Quitzke V."/>
            <person name="Fersch J."/>
            <person name="Daniel R."/>
            <person name="Rother M."/>
        </authorList>
    </citation>
    <scope>NUCLEOTIDE SEQUENCE [LARGE SCALE GENOMIC DNA]</scope>
    <source>
        <strain evidence="4">DSM 2067</strain>
    </source>
</reference>
<dbReference type="Proteomes" id="UP000567099">
    <property type="component" value="Unassembled WGS sequence"/>
</dbReference>
<dbReference type="Proteomes" id="UP000590564">
    <property type="component" value="Unassembled WGS sequence"/>
</dbReference>
<dbReference type="GeneID" id="36101203"/>
<dbReference type="KEGG" id="mmad:MMJJ_01080"/>
<gene>
    <name evidence="2" type="ORF">HNP94_000852</name>
    <name evidence="3" type="ORF">HNP96_000163</name>
    <name evidence="1" type="ORF">MMJJ_01080</name>
</gene>
<protein>
    <submittedName>
        <fullName evidence="1">Uncharacterized protein</fullName>
    </submittedName>
</protein>
<proteinExistence type="predicted"/>
<organism evidence="1 4">
    <name type="scientific">Methanococcus maripaludis</name>
    <name type="common">Methanococcus deltae</name>
    <dbReference type="NCBI Taxonomy" id="39152"/>
    <lineage>
        <taxon>Archaea</taxon>
        <taxon>Methanobacteriati</taxon>
        <taxon>Methanobacteriota</taxon>
        <taxon>Methanomada group</taxon>
        <taxon>Methanococci</taxon>
        <taxon>Methanococcales</taxon>
        <taxon>Methanococcaceae</taxon>
        <taxon>Methanococcus</taxon>
    </lineage>
</organism>
<name>A0A2L1C865_METMI</name>
<dbReference type="AlphaFoldDB" id="A0A2L1C865"/>
<dbReference type="EMBL" id="JACDUO010000001">
    <property type="protein sequence ID" value="MBA2863852.1"/>
    <property type="molecule type" value="Genomic_DNA"/>
</dbReference>
<evidence type="ECO:0000313" key="1">
    <source>
        <dbReference type="EMBL" id="AVB75527.1"/>
    </source>
</evidence>
<sequence>MEEERFYVTQALSESEVFGKLRMLIAENVSGLYNLTVKNNLNHKFYSIKFIVKARSENYAKLCEILQKNEIILVNCYELIFPSYKISIKGDSEQCLNIQKELLEVLMAYGSVPIKSKLSSDEFVNGSLEITVTNKDPSNCIKFLELMRKNKDMEYKVTPVDESEF</sequence>
<evidence type="ECO:0000313" key="2">
    <source>
        <dbReference type="EMBL" id="MBA2863852.1"/>
    </source>
</evidence>
<dbReference type="Proteomes" id="UP000239462">
    <property type="component" value="Chromosome"/>
</dbReference>
<evidence type="ECO:0000313" key="5">
    <source>
        <dbReference type="Proteomes" id="UP000567099"/>
    </source>
</evidence>
<dbReference type="RefSeq" id="WP_104837206.1">
    <property type="nucleotide sequence ID" value="NZ_CP026606.1"/>
</dbReference>
<accession>A0A2L1C865</accession>
<evidence type="ECO:0000313" key="6">
    <source>
        <dbReference type="Proteomes" id="UP000590564"/>
    </source>
</evidence>
<evidence type="ECO:0000313" key="4">
    <source>
        <dbReference type="Proteomes" id="UP000239462"/>
    </source>
</evidence>
<dbReference type="EMBL" id="JACHED010000001">
    <property type="protein sequence ID" value="MBB6496142.1"/>
    <property type="molecule type" value="Genomic_DNA"/>
</dbReference>